<feature type="domain" description="Response regulatory" evidence="4">
    <location>
        <begin position="1"/>
        <end position="87"/>
    </location>
</feature>
<feature type="modified residue" description="4-aspartylphosphate" evidence="2">
    <location>
        <position position="20"/>
    </location>
</feature>
<keyword evidence="6" id="KW-1185">Reference proteome</keyword>
<dbReference type="GO" id="GO:0000160">
    <property type="term" value="P:phosphorelay signal transduction system"/>
    <property type="evidence" value="ECO:0007669"/>
    <property type="project" value="UniProtKB-KW"/>
</dbReference>
<dbReference type="PANTHER" id="PTHR43874:SF106">
    <property type="entry name" value="TWO-COMPONENT RESPONSE REGULATOR ORR4"/>
    <property type="match status" value="1"/>
</dbReference>
<feature type="compositionally biased region" description="Basic and acidic residues" evidence="3">
    <location>
        <begin position="131"/>
        <end position="141"/>
    </location>
</feature>
<keyword evidence="2" id="KW-0597">Phosphoprotein</keyword>
<comment type="caution">
    <text evidence="5">The sequence shown here is derived from an EMBL/GenBank/DDBJ whole genome shotgun (WGS) entry which is preliminary data.</text>
</comment>
<gene>
    <name evidence="5" type="ORF">FCM35_KLT19423</name>
</gene>
<feature type="region of interest" description="Disordered" evidence="3">
    <location>
        <begin position="87"/>
        <end position="155"/>
    </location>
</feature>
<evidence type="ECO:0000256" key="3">
    <source>
        <dbReference type="SAM" id="MobiDB-lite"/>
    </source>
</evidence>
<dbReference type="OrthoDB" id="60033at2759"/>
<dbReference type="PROSITE" id="PS50110">
    <property type="entry name" value="RESPONSE_REGULATORY"/>
    <property type="match status" value="1"/>
</dbReference>
<dbReference type="Proteomes" id="UP000623129">
    <property type="component" value="Unassembled WGS sequence"/>
</dbReference>
<dbReference type="Pfam" id="PF00072">
    <property type="entry name" value="Response_reg"/>
    <property type="match status" value="1"/>
</dbReference>
<dbReference type="Gene3D" id="3.40.50.2300">
    <property type="match status" value="1"/>
</dbReference>
<dbReference type="GO" id="GO:0009736">
    <property type="term" value="P:cytokinin-activated signaling pathway"/>
    <property type="evidence" value="ECO:0007669"/>
    <property type="project" value="InterPro"/>
</dbReference>
<evidence type="ECO:0000259" key="4">
    <source>
        <dbReference type="PROSITE" id="PS50110"/>
    </source>
</evidence>
<dbReference type="AlphaFoldDB" id="A0A833VET5"/>
<feature type="compositionally biased region" description="Basic and acidic residues" evidence="3">
    <location>
        <begin position="97"/>
        <end position="111"/>
    </location>
</feature>
<dbReference type="PANTHER" id="PTHR43874">
    <property type="entry name" value="TWO-COMPONENT RESPONSE REGULATOR"/>
    <property type="match status" value="1"/>
</dbReference>
<sequence length="155" mass="17815">MAVDREAQFHEIEVNLIITDYCMPEMTGYDLLKRVKASSSLKDIPVVIMSSENVPSRIDRCLEEGAEEFFLKPVKLSDMNRLRSHLLKGKSQLQENEIQKNQDDQKQKEENGEISSGINSLNCKDSKRKSREIEELSSPERKRQRFPSNSLAVES</sequence>
<feature type="compositionally biased region" description="Polar residues" evidence="3">
    <location>
        <begin position="146"/>
        <end position="155"/>
    </location>
</feature>
<dbReference type="InterPro" id="IPR001789">
    <property type="entry name" value="Sig_transdc_resp-reg_receiver"/>
</dbReference>
<dbReference type="InterPro" id="IPR011006">
    <property type="entry name" value="CheY-like_superfamily"/>
</dbReference>
<reference evidence="5" key="1">
    <citation type="submission" date="2020-01" db="EMBL/GenBank/DDBJ databases">
        <title>Genome sequence of Kobresia littledalei, the first chromosome-level genome in the family Cyperaceae.</title>
        <authorList>
            <person name="Qu G."/>
        </authorList>
    </citation>
    <scope>NUCLEOTIDE SEQUENCE</scope>
    <source>
        <strain evidence="5">C.B.Clarke</strain>
        <tissue evidence="5">Leaf</tissue>
    </source>
</reference>
<dbReference type="SUPFAM" id="SSF52172">
    <property type="entry name" value="CheY-like"/>
    <property type="match status" value="1"/>
</dbReference>
<dbReference type="InterPro" id="IPR045279">
    <property type="entry name" value="ARR-like"/>
</dbReference>
<evidence type="ECO:0000313" key="6">
    <source>
        <dbReference type="Proteomes" id="UP000623129"/>
    </source>
</evidence>
<organism evidence="5 6">
    <name type="scientific">Carex littledalei</name>
    <dbReference type="NCBI Taxonomy" id="544730"/>
    <lineage>
        <taxon>Eukaryota</taxon>
        <taxon>Viridiplantae</taxon>
        <taxon>Streptophyta</taxon>
        <taxon>Embryophyta</taxon>
        <taxon>Tracheophyta</taxon>
        <taxon>Spermatophyta</taxon>
        <taxon>Magnoliopsida</taxon>
        <taxon>Liliopsida</taxon>
        <taxon>Poales</taxon>
        <taxon>Cyperaceae</taxon>
        <taxon>Cyperoideae</taxon>
        <taxon>Cariceae</taxon>
        <taxon>Carex</taxon>
        <taxon>Carex subgen. Euthyceras</taxon>
    </lineage>
</organism>
<proteinExistence type="predicted"/>
<feature type="compositionally biased region" description="Polar residues" evidence="3">
    <location>
        <begin position="113"/>
        <end position="123"/>
    </location>
</feature>
<accession>A0A833VET5</accession>
<name>A0A833VET5_9POAL</name>
<evidence type="ECO:0000313" key="5">
    <source>
        <dbReference type="EMBL" id="KAF3336837.1"/>
    </source>
</evidence>
<keyword evidence="1" id="KW-0902">Two-component regulatory system</keyword>
<dbReference type="EMBL" id="SWLB01000007">
    <property type="protein sequence ID" value="KAF3336837.1"/>
    <property type="molecule type" value="Genomic_DNA"/>
</dbReference>
<evidence type="ECO:0000256" key="1">
    <source>
        <dbReference type="ARBA" id="ARBA00023012"/>
    </source>
</evidence>
<evidence type="ECO:0000256" key="2">
    <source>
        <dbReference type="PROSITE-ProRule" id="PRU00169"/>
    </source>
</evidence>
<protein>
    <submittedName>
        <fullName evidence="5">Two-component response regulator ARR9-like protein</fullName>
    </submittedName>
</protein>